<dbReference type="PRINTS" id="PR01932">
    <property type="entry name" value="INTRLEUKIN17"/>
</dbReference>
<evidence type="ECO:0000256" key="1">
    <source>
        <dbReference type="ARBA" id="ARBA00004613"/>
    </source>
</evidence>
<keyword evidence="5 6" id="KW-0732">Signal</keyword>
<evidence type="ECO:0000256" key="4">
    <source>
        <dbReference type="ARBA" id="ARBA00022525"/>
    </source>
</evidence>
<evidence type="ECO:0000256" key="3">
    <source>
        <dbReference type="ARBA" id="ARBA00022514"/>
    </source>
</evidence>
<dbReference type="InterPro" id="IPR029034">
    <property type="entry name" value="Cystine-knot_cytokine"/>
</dbReference>
<feature type="chain" id="PRO_5047238974" evidence="6">
    <location>
        <begin position="36"/>
        <end position="169"/>
    </location>
</feature>
<reference evidence="7" key="1">
    <citation type="submission" date="2023-07" db="EMBL/GenBank/DDBJ databases">
        <authorList>
            <person name="Stuckert A."/>
        </authorList>
    </citation>
    <scope>NUCLEOTIDE SEQUENCE</scope>
</reference>
<keyword evidence="8" id="KW-1185">Reference proteome</keyword>
<dbReference type="EMBL" id="CAUEEQ010026347">
    <property type="protein sequence ID" value="CAJ0947082.1"/>
    <property type="molecule type" value="Genomic_DNA"/>
</dbReference>
<dbReference type="Gene3D" id="2.10.90.10">
    <property type="entry name" value="Cystine-knot cytokines"/>
    <property type="match status" value="1"/>
</dbReference>
<organism evidence="7 8">
    <name type="scientific">Ranitomeya imitator</name>
    <name type="common">mimic poison frog</name>
    <dbReference type="NCBI Taxonomy" id="111125"/>
    <lineage>
        <taxon>Eukaryota</taxon>
        <taxon>Metazoa</taxon>
        <taxon>Chordata</taxon>
        <taxon>Craniata</taxon>
        <taxon>Vertebrata</taxon>
        <taxon>Euteleostomi</taxon>
        <taxon>Amphibia</taxon>
        <taxon>Batrachia</taxon>
        <taxon>Anura</taxon>
        <taxon>Neobatrachia</taxon>
        <taxon>Hyloidea</taxon>
        <taxon>Dendrobatidae</taxon>
        <taxon>Dendrobatinae</taxon>
        <taxon>Ranitomeya</taxon>
    </lineage>
</organism>
<keyword evidence="3" id="KW-0202">Cytokine</keyword>
<feature type="signal peptide" evidence="6">
    <location>
        <begin position="1"/>
        <end position="35"/>
    </location>
</feature>
<dbReference type="InterPro" id="IPR020440">
    <property type="entry name" value="IL-17_chr"/>
</dbReference>
<protein>
    <submittedName>
        <fullName evidence="7">Uncharacterized protein</fullName>
    </submittedName>
</protein>
<dbReference type="Pfam" id="PF06083">
    <property type="entry name" value="IL17"/>
    <property type="match status" value="1"/>
</dbReference>
<evidence type="ECO:0000256" key="6">
    <source>
        <dbReference type="SAM" id="SignalP"/>
    </source>
</evidence>
<name>A0ABN9LPC1_9NEOB</name>
<comment type="caution">
    <text evidence="7">The sequence shown here is derived from an EMBL/GenBank/DDBJ whole genome shotgun (WGS) entry which is preliminary data.</text>
</comment>
<keyword evidence="4" id="KW-0964">Secreted</keyword>
<proteinExistence type="inferred from homology"/>
<evidence type="ECO:0000313" key="8">
    <source>
        <dbReference type="Proteomes" id="UP001176940"/>
    </source>
</evidence>
<sequence length="169" mass="20079">MERSQERGEEREKRRMMKKLMLDLILLLSFMVCQGKHTRCKDPSEEHLRHKLHRLCPDSLLLSKSDHLSEAKMKKCPTSVNTSSELIQDRSISPWSYRMNKDLNRYPQKLVEAYCLCKGCVTSKESSMVSEPFYKEVGVLYKSLKCKKSRYVYKLRYIRIAQFCICRFH</sequence>
<evidence type="ECO:0000256" key="2">
    <source>
        <dbReference type="ARBA" id="ARBA00007236"/>
    </source>
</evidence>
<comment type="subcellular location">
    <subcellularLocation>
        <location evidence="1">Secreted</location>
    </subcellularLocation>
</comment>
<evidence type="ECO:0000256" key="5">
    <source>
        <dbReference type="ARBA" id="ARBA00022729"/>
    </source>
</evidence>
<dbReference type="InterPro" id="IPR010345">
    <property type="entry name" value="IL-17_fam"/>
</dbReference>
<gene>
    <name evidence="7" type="ORF">RIMI_LOCUS11566014</name>
</gene>
<comment type="similarity">
    <text evidence="2">Belongs to the IL-17 family.</text>
</comment>
<dbReference type="SUPFAM" id="SSF57501">
    <property type="entry name" value="Cystine-knot cytokines"/>
    <property type="match status" value="1"/>
</dbReference>
<evidence type="ECO:0000313" key="7">
    <source>
        <dbReference type="EMBL" id="CAJ0947082.1"/>
    </source>
</evidence>
<accession>A0ABN9LPC1</accession>
<dbReference type="Proteomes" id="UP001176940">
    <property type="component" value="Unassembled WGS sequence"/>
</dbReference>